<dbReference type="InterPro" id="IPR042869">
    <property type="entry name" value="ARHGAP11A/B"/>
</dbReference>
<evidence type="ECO:0000259" key="1">
    <source>
        <dbReference type="PROSITE" id="PS50238"/>
    </source>
</evidence>
<reference evidence="2" key="2">
    <citation type="submission" date="2025-08" db="UniProtKB">
        <authorList>
            <consortium name="Ensembl"/>
        </authorList>
    </citation>
    <scope>IDENTIFICATION</scope>
</reference>
<dbReference type="SMART" id="SM00324">
    <property type="entry name" value="RhoGAP"/>
    <property type="match status" value="1"/>
</dbReference>
<dbReference type="GeneTree" id="ENSGT00940000155312"/>
<protein>
    <recommendedName>
        <fullName evidence="1">Rho-GAP domain-containing protein</fullName>
    </recommendedName>
</protein>
<dbReference type="AlphaFoldDB" id="A0AAY4AZV5"/>
<dbReference type="PANTHER" id="PTHR15670:SF4">
    <property type="entry name" value="RHO GTPASE-ACTIVATING PROTEIN 11A"/>
    <property type="match status" value="1"/>
</dbReference>
<dbReference type="SUPFAM" id="SSF48350">
    <property type="entry name" value="GTPase activation domain, GAP"/>
    <property type="match status" value="1"/>
</dbReference>
<dbReference type="Ensembl" id="ENSDCDT00010015082.1">
    <property type="protein sequence ID" value="ENSDCDP00010014309.1"/>
    <property type="gene ID" value="ENSDCDG00010006558.1"/>
</dbReference>
<evidence type="ECO:0000313" key="3">
    <source>
        <dbReference type="Proteomes" id="UP000694580"/>
    </source>
</evidence>
<accession>A0AAY4AZV5</accession>
<dbReference type="InterPro" id="IPR000198">
    <property type="entry name" value="RhoGAP_dom"/>
</dbReference>
<dbReference type="Proteomes" id="UP000694580">
    <property type="component" value="Chromosome 14"/>
</dbReference>
<reference evidence="2" key="3">
    <citation type="submission" date="2025-09" db="UniProtKB">
        <authorList>
            <consortium name="Ensembl"/>
        </authorList>
    </citation>
    <scope>IDENTIFICATION</scope>
</reference>
<dbReference type="PROSITE" id="PS50238">
    <property type="entry name" value="RHOGAP"/>
    <property type="match status" value="1"/>
</dbReference>
<proteinExistence type="predicted"/>
<dbReference type="Pfam" id="PF00620">
    <property type="entry name" value="RhoGAP"/>
    <property type="match status" value="1"/>
</dbReference>
<sequence length="245" mass="27247">MKISDGHVIRVVALQRLRVAHGIEVKRGHRLGGTEGGVGSKDGNVNVLVCHVPEYGLVPCFVADACQFLLKHAGTEGLFRRSSSVVRLKDLKAKLDQGEDCIPAALPCDVASLVKQFFRELPNPIIPTELYQALIQAQQLAADQEKISATQLLSCLLPERNSSTLRFFLGFLKKLSQRSTENKMNCHNLSVIFAPNFFPSESWPKEVEEGHDKMKISITRTLIENACSFGEVVFFFFSPLHLVKI</sequence>
<dbReference type="InterPro" id="IPR008936">
    <property type="entry name" value="Rho_GTPase_activation_prot"/>
</dbReference>
<feature type="domain" description="Rho-GAP" evidence="1">
    <location>
        <begin position="43"/>
        <end position="230"/>
    </location>
</feature>
<name>A0AAY4AZV5_9TELE</name>
<evidence type="ECO:0000313" key="2">
    <source>
        <dbReference type="Ensembl" id="ENSDCDP00010014309.1"/>
    </source>
</evidence>
<gene>
    <name evidence="2" type="primary">NR2E3</name>
</gene>
<dbReference type="GO" id="GO:0005096">
    <property type="term" value="F:GTPase activator activity"/>
    <property type="evidence" value="ECO:0007669"/>
    <property type="project" value="TreeGrafter"/>
</dbReference>
<dbReference type="PANTHER" id="PTHR15670">
    <property type="entry name" value="RHO GTPASE ACTIVATING PROTEIN 11A"/>
    <property type="match status" value="1"/>
</dbReference>
<dbReference type="GO" id="GO:0007165">
    <property type="term" value="P:signal transduction"/>
    <property type="evidence" value="ECO:0007669"/>
    <property type="project" value="InterPro"/>
</dbReference>
<keyword evidence="3" id="KW-1185">Reference proteome</keyword>
<dbReference type="Gene3D" id="1.10.555.10">
    <property type="entry name" value="Rho GTPase activation protein"/>
    <property type="match status" value="1"/>
</dbReference>
<reference evidence="2 3" key="1">
    <citation type="submission" date="2020-06" db="EMBL/GenBank/DDBJ databases">
        <authorList>
            <consortium name="Wellcome Sanger Institute Data Sharing"/>
        </authorList>
    </citation>
    <scope>NUCLEOTIDE SEQUENCE [LARGE SCALE GENOMIC DNA]</scope>
</reference>
<organism evidence="2 3">
    <name type="scientific">Denticeps clupeoides</name>
    <name type="common">denticle herring</name>
    <dbReference type="NCBI Taxonomy" id="299321"/>
    <lineage>
        <taxon>Eukaryota</taxon>
        <taxon>Metazoa</taxon>
        <taxon>Chordata</taxon>
        <taxon>Craniata</taxon>
        <taxon>Vertebrata</taxon>
        <taxon>Euteleostomi</taxon>
        <taxon>Actinopterygii</taxon>
        <taxon>Neopterygii</taxon>
        <taxon>Teleostei</taxon>
        <taxon>Clupei</taxon>
        <taxon>Clupeiformes</taxon>
        <taxon>Denticipitoidei</taxon>
        <taxon>Denticipitidae</taxon>
        <taxon>Denticeps</taxon>
    </lineage>
</organism>